<dbReference type="OrthoDB" id="8594011at2"/>
<organism evidence="1 2">
    <name type="scientific">Pseudothauera nasutitermitis</name>
    <dbReference type="NCBI Taxonomy" id="2565930"/>
    <lineage>
        <taxon>Bacteria</taxon>
        <taxon>Pseudomonadati</taxon>
        <taxon>Pseudomonadota</taxon>
        <taxon>Betaproteobacteria</taxon>
        <taxon>Rhodocyclales</taxon>
        <taxon>Zoogloeaceae</taxon>
        <taxon>Pseudothauera</taxon>
    </lineage>
</organism>
<proteinExistence type="predicted"/>
<evidence type="ECO:0000313" key="2">
    <source>
        <dbReference type="Proteomes" id="UP000308430"/>
    </source>
</evidence>
<dbReference type="EMBL" id="SSOC01000003">
    <property type="protein sequence ID" value="THF65694.1"/>
    <property type="molecule type" value="Genomic_DNA"/>
</dbReference>
<dbReference type="RefSeq" id="WP_136347900.1">
    <property type="nucleotide sequence ID" value="NZ_SSOC01000003.1"/>
</dbReference>
<reference evidence="1 2" key="1">
    <citation type="submission" date="2019-04" db="EMBL/GenBank/DDBJ databases">
        <title>Azoarcus nasutitermitis sp. nov. isolated from termite nest.</title>
        <authorList>
            <person name="Lin S.-Y."/>
            <person name="Hameed A."/>
            <person name="Hsu Y.-H."/>
            <person name="Young C.-C."/>
        </authorList>
    </citation>
    <scope>NUCLEOTIDE SEQUENCE [LARGE SCALE GENOMIC DNA]</scope>
    <source>
        <strain evidence="1 2">CC-YHH838</strain>
    </source>
</reference>
<dbReference type="AlphaFoldDB" id="A0A4S4B453"/>
<accession>A0A4S4B453</accession>
<keyword evidence="2" id="KW-1185">Reference proteome</keyword>
<gene>
    <name evidence="1" type="ORF">E6C76_09035</name>
</gene>
<name>A0A4S4B453_9RHOO</name>
<protein>
    <submittedName>
        <fullName evidence="1">Uncharacterized protein</fullName>
    </submittedName>
</protein>
<dbReference type="Proteomes" id="UP000308430">
    <property type="component" value="Unassembled WGS sequence"/>
</dbReference>
<evidence type="ECO:0000313" key="1">
    <source>
        <dbReference type="EMBL" id="THF65694.1"/>
    </source>
</evidence>
<sequence>MKNSAYSTSSPFDIHGRLIPSALTHPANLESRRYFRIEQPGIDYPAIFNRIKKHLGPPLALTHEQFEQRAQSILTRLQETPWAENITRGTHVPFFLPRSERIGDIGDSLEKTYLPAVESSFSESFPQYQFSNHHQTGLSGKLSVHPDSRHQSLLDAMHEQDVVGYYFPCLTEYAVPAAQEQISALPDMFHLAGGHDTCAALVGSPGLLQRHKGYSNMLWLAALQAEKETAGYYFEPYGLNLTFNRRVHFGTASEYWASALVVLG</sequence>
<comment type="caution">
    <text evidence="1">The sequence shown here is derived from an EMBL/GenBank/DDBJ whole genome shotgun (WGS) entry which is preliminary data.</text>
</comment>